<organism evidence="2 3">
    <name type="scientific">Elysia chlorotica</name>
    <name type="common">Eastern emerald elysia</name>
    <name type="synonym">Sea slug</name>
    <dbReference type="NCBI Taxonomy" id="188477"/>
    <lineage>
        <taxon>Eukaryota</taxon>
        <taxon>Metazoa</taxon>
        <taxon>Spiralia</taxon>
        <taxon>Lophotrochozoa</taxon>
        <taxon>Mollusca</taxon>
        <taxon>Gastropoda</taxon>
        <taxon>Heterobranchia</taxon>
        <taxon>Euthyneura</taxon>
        <taxon>Panpulmonata</taxon>
        <taxon>Sacoglossa</taxon>
        <taxon>Placobranchoidea</taxon>
        <taxon>Plakobranchidae</taxon>
        <taxon>Elysia</taxon>
    </lineage>
</organism>
<proteinExistence type="predicted"/>
<feature type="compositionally biased region" description="Basic and acidic residues" evidence="1">
    <location>
        <begin position="91"/>
        <end position="101"/>
    </location>
</feature>
<name>A0A433TEU5_ELYCH</name>
<feature type="region of interest" description="Disordered" evidence="1">
    <location>
        <begin position="71"/>
        <end position="101"/>
    </location>
</feature>
<dbReference type="AlphaFoldDB" id="A0A433TEU5"/>
<comment type="caution">
    <text evidence="2">The sequence shown here is derived from an EMBL/GenBank/DDBJ whole genome shotgun (WGS) entry which is preliminary data.</text>
</comment>
<sequence>LFWEIPLELYNALAPVGRAFLADQFNVEERALARSVNVSTGRASHDSRRHVGHTVLTTHIIKHVGFGKSEAPPGLEGAADHGGASGGRGRGQAERVGEADAADLHRDVHRVDGRVEVWQGWLHGDLCVSALADLEKPVHVPGGDLAVIDGLHCGLRHPGDVPATENICLAANHGRPVNLREAPLID</sequence>
<reference evidence="2 3" key="1">
    <citation type="submission" date="2019-01" db="EMBL/GenBank/DDBJ databases">
        <title>A draft genome assembly of the solar-powered sea slug Elysia chlorotica.</title>
        <authorList>
            <person name="Cai H."/>
            <person name="Li Q."/>
            <person name="Fang X."/>
            <person name="Li J."/>
            <person name="Curtis N.E."/>
            <person name="Altenburger A."/>
            <person name="Shibata T."/>
            <person name="Feng M."/>
            <person name="Maeda T."/>
            <person name="Schwartz J.A."/>
            <person name="Shigenobu S."/>
            <person name="Lundholm N."/>
            <person name="Nishiyama T."/>
            <person name="Yang H."/>
            <person name="Hasebe M."/>
            <person name="Li S."/>
            <person name="Pierce S.K."/>
            <person name="Wang J."/>
        </authorList>
    </citation>
    <scope>NUCLEOTIDE SEQUENCE [LARGE SCALE GENOMIC DNA]</scope>
    <source>
        <strain evidence="2">EC2010</strain>
        <tissue evidence="2">Whole organism of an adult</tissue>
    </source>
</reference>
<dbReference type="Proteomes" id="UP000271974">
    <property type="component" value="Unassembled WGS sequence"/>
</dbReference>
<gene>
    <name evidence="2" type="ORF">EGW08_012160</name>
</gene>
<protein>
    <submittedName>
        <fullName evidence="2">Uncharacterized protein</fullName>
    </submittedName>
</protein>
<dbReference type="EMBL" id="RQTK01000412">
    <property type="protein sequence ID" value="RUS80082.1"/>
    <property type="molecule type" value="Genomic_DNA"/>
</dbReference>
<feature type="non-terminal residue" evidence="2">
    <location>
        <position position="1"/>
    </location>
</feature>
<evidence type="ECO:0000313" key="3">
    <source>
        <dbReference type="Proteomes" id="UP000271974"/>
    </source>
</evidence>
<feature type="non-terminal residue" evidence="2">
    <location>
        <position position="186"/>
    </location>
</feature>
<evidence type="ECO:0000313" key="2">
    <source>
        <dbReference type="EMBL" id="RUS80082.1"/>
    </source>
</evidence>
<evidence type="ECO:0000256" key="1">
    <source>
        <dbReference type="SAM" id="MobiDB-lite"/>
    </source>
</evidence>
<keyword evidence="3" id="KW-1185">Reference proteome</keyword>
<accession>A0A433TEU5</accession>